<proteinExistence type="predicted"/>
<feature type="compositionally biased region" description="Polar residues" evidence="2">
    <location>
        <begin position="38"/>
        <end position="49"/>
    </location>
</feature>
<evidence type="ECO:0000313" key="4">
    <source>
        <dbReference type="Proteomes" id="UP000799302"/>
    </source>
</evidence>
<evidence type="ECO:0000313" key="3">
    <source>
        <dbReference type="EMBL" id="KAF2668864.1"/>
    </source>
</evidence>
<keyword evidence="1" id="KW-0539">Nucleus</keyword>
<dbReference type="EMBL" id="MU004236">
    <property type="protein sequence ID" value="KAF2668864.1"/>
    <property type="molecule type" value="Genomic_DNA"/>
</dbReference>
<evidence type="ECO:0000256" key="2">
    <source>
        <dbReference type="SAM" id="MobiDB-lite"/>
    </source>
</evidence>
<evidence type="ECO:0000256" key="1">
    <source>
        <dbReference type="ARBA" id="ARBA00023242"/>
    </source>
</evidence>
<organism evidence="3 4">
    <name type="scientific">Microthyrium microscopicum</name>
    <dbReference type="NCBI Taxonomy" id="703497"/>
    <lineage>
        <taxon>Eukaryota</taxon>
        <taxon>Fungi</taxon>
        <taxon>Dikarya</taxon>
        <taxon>Ascomycota</taxon>
        <taxon>Pezizomycotina</taxon>
        <taxon>Dothideomycetes</taxon>
        <taxon>Dothideomycetes incertae sedis</taxon>
        <taxon>Microthyriales</taxon>
        <taxon>Microthyriaceae</taxon>
        <taxon>Microthyrium</taxon>
    </lineage>
</organism>
<dbReference type="GO" id="GO:0000981">
    <property type="term" value="F:DNA-binding transcription factor activity, RNA polymerase II-specific"/>
    <property type="evidence" value="ECO:0007669"/>
    <property type="project" value="InterPro"/>
</dbReference>
<dbReference type="AlphaFoldDB" id="A0A6A6UD74"/>
<dbReference type="InterPro" id="IPR001138">
    <property type="entry name" value="Zn2Cys6_DnaBD"/>
</dbReference>
<sequence>MPDQLAPMTGSNDTRRHEGFRKLIKECTSAEEWAGFQRNRQNSVCNDGASSDAPDREEVTNQTPIDKSVVADEIAVPEIEIVDSPGPANSKYENALGAEPKQSANNLQASENTEGLKTVRKSRSWRRDKFNFRASSGSDSTMSRSAEKTEKKLKIDGLGKQCLACKAQQEQCSGDIQCARCVKTKRECIRSTLKDKNPFQYLVLKTQPSSLLNVEQDKSNLERHCFFDLTQDSRASKDLLELDDLLNTLYHSVTQYDFDQNTNSNRKESLRGLCAFNIFVKTNAILNNLQIPDARFILESFVEHITDNDLNKKFSIDATMRQQLRPLQLELKQADTIQRIQSLRAIASEWVSHTLEWLLRDSNIQDINKPEYTSKKLSLFAIVAVTLQQILDFADAETEQLEADLILHNLARRVAQVLLSYLQPPGPLSYIDNIKLNQCFIKTPVSIHTSAKDQKAAKSPCQLTPATILGVDMNNDFWTYLHTPVTQKDLPPTSHLLRSRPSFVREKLGRLKGILPSGSQKRQQQEAVEQELRAQEARYANNDAHLPLSSLPAEYQTVSAKSRFVVTDHYVPTPTIRTDYYG</sequence>
<feature type="region of interest" description="Disordered" evidence="2">
    <location>
        <begin position="36"/>
        <end position="65"/>
    </location>
</feature>
<dbReference type="Proteomes" id="UP000799302">
    <property type="component" value="Unassembled WGS sequence"/>
</dbReference>
<dbReference type="CDD" id="cd00067">
    <property type="entry name" value="GAL4"/>
    <property type="match status" value="1"/>
</dbReference>
<dbReference type="GO" id="GO:0008270">
    <property type="term" value="F:zinc ion binding"/>
    <property type="evidence" value="ECO:0007669"/>
    <property type="project" value="InterPro"/>
</dbReference>
<evidence type="ECO:0008006" key="5">
    <source>
        <dbReference type="Google" id="ProtNLM"/>
    </source>
</evidence>
<accession>A0A6A6UD74</accession>
<reference evidence="3" key="1">
    <citation type="journal article" date="2020" name="Stud. Mycol.">
        <title>101 Dothideomycetes genomes: a test case for predicting lifestyles and emergence of pathogens.</title>
        <authorList>
            <person name="Haridas S."/>
            <person name="Albert R."/>
            <person name="Binder M."/>
            <person name="Bloem J."/>
            <person name="Labutti K."/>
            <person name="Salamov A."/>
            <person name="Andreopoulos B."/>
            <person name="Baker S."/>
            <person name="Barry K."/>
            <person name="Bills G."/>
            <person name="Bluhm B."/>
            <person name="Cannon C."/>
            <person name="Castanera R."/>
            <person name="Culley D."/>
            <person name="Daum C."/>
            <person name="Ezra D."/>
            <person name="Gonzalez J."/>
            <person name="Henrissat B."/>
            <person name="Kuo A."/>
            <person name="Liang C."/>
            <person name="Lipzen A."/>
            <person name="Lutzoni F."/>
            <person name="Magnuson J."/>
            <person name="Mondo S."/>
            <person name="Nolan M."/>
            <person name="Ohm R."/>
            <person name="Pangilinan J."/>
            <person name="Park H.-J."/>
            <person name="Ramirez L."/>
            <person name="Alfaro M."/>
            <person name="Sun H."/>
            <person name="Tritt A."/>
            <person name="Yoshinaga Y."/>
            <person name="Zwiers L.-H."/>
            <person name="Turgeon B."/>
            <person name="Goodwin S."/>
            <person name="Spatafora J."/>
            <person name="Crous P."/>
            <person name="Grigoriev I."/>
        </authorList>
    </citation>
    <scope>NUCLEOTIDE SEQUENCE</scope>
    <source>
        <strain evidence="3">CBS 115976</strain>
    </source>
</reference>
<keyword evidence="4" id="KW-1185">Reference proteome</keyword>
<name>A0A6A6UD74_9PEZI</name>
<protein>
    <recommendedName>
        <fullName evidence="5">Zn(2)-C6 fungal-type domain-containing protein</fullName>
    </recommendedName>
</protein>
<gene>
    <name evidence="3" type="ORF">BT63DRAFT_440922</name>
</gene>